<dbReference type="SUPFAM" id="SSF53474">
    <property type="entry name" value="alpha/beta-Hydrolases"/>
    <property type="match status" value="1"/>
</dbReference>
<dbReference type="InterPro" id="IPR050471">
    <property type="entry name" value="AB_hydrolase"/>
</dbReference>
<proteinExistence type="predicted"/>
<dbReference type="VEuPathDB" id="FungiDB:Z520_09499"/>
<dbReference type="PANTHER" id="PTHR43433">
    <property type="entry name" value="HYDROLASE, ALPHA/BETA FOLD FAMILY PROTEIN"/>
    <property type="match status" value="1"/>
</dbReference>
<evidence type="ECO:0000313" key="2">
    <source>
        <dbReference type="Proteomes" id="UP000053411"/>
    </source>
</evidence>
<evidence type="ECO:0000313" key="1">
    <source>
        <dbReference type="EMBL" id="KIX94809.1"/>
    </source>
</evidence>
<protein>
    <submittedName>
        <fullName evidence="1">Uncharacterized protein</fullName>
    </submittedName>
</protein>
<dbReference type="GeneID" id="27715245"/>
<sequence>MGDDARTIAIETLCDIRLHRSFILPASVLPNGGQDLRITYSDLGYHPDITKRSADGEGGDTDEDPCIVFFIGGLLGGRNTLCRSASIARRLKVRIISMDRPGLGGSTRVPLDQRVAVQVAAVPALLSHLGIRHVTLASHSGGAPYLIATLLAHRGLLHPKRPHIVLLSPWVHPKEGGARLMQITAMLPLQAIGKFPSLARTVNRTFAFSSGLRGGSPSKSATVVAPKTGEIDDQNGSEDSFQKAVLTEMEALAVKYMFAEDIEGSSDDAILFLRKHFHPVIATADAGAALGKDWLDWRTLADAVVEQEKRLNQGTADSENLHIDVLHSEKDIMIRPSGSRHFDDCWASAISQSKITFNSKIIKGVNHDSILDPIQGASETWLKCVAQRWYS</sequence>
<dbReference type="EMBL" id="KN848085">
    <property type="protein sequence ID" value="KIX94809.1"/>
    <property type="molecule type" value="Genomic_DNA"/>
</dbReference>
<dbReference type="Gene3D" id="3.40.50.1820">
    <property type="entry name" value="alpha/beta hydrolase"/>
    <property type="match status" value="1"/>
</dbReference>
<reference evidence="1 2" key="1">
    <citation type="submission" date="2015-01" db="EMBL/GenBank/DDBJ databases">
        <title>The Genome Sequence of Fonsecaea multimorphosa CBS 102226.</title>
        <authorList>
            <consortium name="The Broad Institute Genomics Platform"/>
            <person name="Cuomo C."/>
            <person name="de Hoog S."/>
            <person name="Gorbushina A."/>
            <person name="Stielow B."/>
            <person name="Teixiera M."/>
            <person name="Abouelleil A."/>
            <person name="Chapman S.B."/>
            <person name="Priest M."/>
            <person name="Young S.K."/>
            <person name="Wortman J."/>
            <person name="Nusbaum C."/>
            <person name="Birren B."/>
        </authorList>
    </citation>
    <scope>NUCLEOTIDE SEQUENCE [LARGE SCALE GENOMIC DNA]</scope>
    <source>
        <strain evidence="1 2">CBS 102226</strain>
    </source>
</reference>
<dbReference type="STRING" id="1442371.A0A0D2JWC0"/>
<keyword evidence="2" id="KW-1185">Reference proteome</keyword>
<dbReference type="OrthoDB" id="294702at2759"/>
<dbReference type="AlphaFoldDB" id="A0A0D2JWC0"/>
<dbReference type="PANTHER" id="PTHR43433:SF10">
    <property type="entry name" value="AB HYDROLASE-1 DOMAIN-CONTAINING PROTEIN"/>
    <property type="match status" value="1"/>
</dbReference>
<dbReference type="Proteomes" id="UP000053411">
    <property type="component" value="Unassembled WGS sequence"/>
</dbReference>
<gene>
    <name evidence="1" type="ORF">Z520_09499</name>
</gene>
<dbReference type="RefSeq" id="XP_016628932.1">
    <property type="nucleotide sequence ID" value="XM_016779993.1"/>
</dbReference>
<name>A0A0D2JWC0_9EURO</name>
<dbReference type="InterPro" id="IPR029058">
    <property type="entry name" value="AB_hydrolase_fold"/>
</dbReference>
<accession>A0A0D2JWC0</accession>
<organism evidence="1 2">
    <name type="scientific">Fonsecaea multimorphosa CBS 102226</name>
    <dbReference type="NCBI Taxonomy" id="1442371"/>
    <lineage>
        <taxon>Eukaryota</taxon>
        <taxon>Fungi</taxon>
        <taxon>Dikarya</taxon>
        <taxon>Ascomycota</taxon>
        <taxon>Pezizomycotina</taxon>
        <taxon>Eurotiomycetes</taxon>
        <taxon>Chaetothyriomycetidae</taxon>
        <taxon>Chaetothyriales</taxon>
        <taxon>Herpotrichiellaceae</taxon>
        <taxon>Fonsecaea</taxon>
    </lineage>
</organism>